<dbReference type="PANTHER" id="PTHR37810">
    <property type="entry name" value="IMMUNITY PROTEIN SDPI"/>
    <property type="match status" value="1"/>
</dbReference>
<feature type="transmembrane region" description="Helical" evidence="1">
    <location>
        <begin position="106"/>
        <end position="125"/>
    </location>
</feature>
<feature type="transmembrane region" description="Helical" evidence="1">
    <location>
        <begin position="179"/>
        <end position="200"/>
    </location>
</feature>
<dbReference type="Proteomes" id="UP000316882">
    <property type="component" value="Unassembled WGS sequence"/>
</dbReference>
<evidence type="ECO:0000259" key="2">
    <source>
        <dbReference type="Pfam" id="PF07853"/>
    </source>
</evidence>
<reference evidence="3 4" key="1">
    <citation type="submission" date="2019-06" db="EMBL/GenBank/DDBJ databases">
        <title>Whole genome shotgun sequence of Brevibacillus parabrevis NBRC 12334.</title>
        <authorList>
            <person name="Hosoyama A."/>
            <person name="Uohara A."/>
            <person name="Ohji S."/>
            <person name="Ichikawa N."/>
        </authorList>
    </citation>
    <scope>NUCLEOTIDE SEQUENCE [LARGE SCALE GENOMIC DNA]</scope>
    <source>
        <strain evidence="3 4">NBRC 12334</strain>
    </source>
</reference>
<dbReference type="InterPro" id="IPR026272">
    <property type="entry name" value="SdpI"/>
</dbReference>
<dbReference type="InterPro" id="IPR025962">
    <property type="entry name" value="SdpI/YhfL"/>
</dbReference>
<name>A0A4Y3PKA9_BREPA</name>
<evidence type="ECO:0000256" key="1">
    <source>
        <dbReference type="SAM" id="Phobius"/>
    </source>
</evidence>
<sequence length="209" mass="23617">MKISGLTILFFLISVAMGLICYPSMPDKMTIHWGMNGEPNGFAPKLLGVSFVPIMMVVIFVSSLWRRQNYQKFESSKDAILNTLMFALLVIHGLIIAYGYGYMVNISIFVTLILGVLFITMGNFMPRFRHNYLIGIRTPWALGSEQVWKMTHHFGSRVFFLGGILIVLTAFLPQPIHSFALLLVVVATIVITIGSSYYFAKKIRKGRVR</sequence>
<proteinExistence type="predicted"/>
<evidence type="ECO:0000313" key="4">
    <source>
        <dbReference type="Proteomes" id="UP000316882"/>
    </source>
</evidence>
<keyword evidence="4" id="KW-1185">Reference proteome</keyword>
<evidence type="ECO:0000313" key="3">
    <source>
        <dbReference type="EMBL" id="GEB32426.1"/>
    </source>
</evidence>
<feature type="transmembrane region" description="Helical" evidence="1">
    <location>
        <begin position="154"/>
        <end position="173"/>
    </location>
</feature>
<dbReference type="AlphaFoldDB" id="A0A4Y3PKA9"/>
<keyword evidence="1" id="KW-0472">Membrane</keyword>
<feature type="domain" description="DUF1648" evidence="2">
    <location>
        <begin position="9"/>
        <end position="57"/>
    </location>
</feature>
<dbReference type="GeneID" id="87613277"/>
<keyword evidence="1" id="KW-1133">Transmembrane helix</keyword>
<feature type="transmembrane region" description="Helical" evidence="1">
    <location>
        <begin position="79"/>
        <end position="100"/>
    </location>
</feature>
<dbReference type="PIRSF" id="PIRSF038959">
    <property type="entry name" value="SdpI"/>
    <property type="match status" value="1"/>
</dbReference>
<dbReference type="RefSeq" id="WP_122963291.1">
    <property type="nucleotide sequence ID" value="NZ_BJMH01000007.1"/>
</dbReference>
<feature type="transmembrane region" description="Helical" evidence="1">
    <location>
        <begin position="42"/>
        <end position="67"/>
    </location>
</feature>
<dbReference type="EMBL" id="BJMH01000007">
    <property type="protein sequence ID" value="GEB32426.1"/>
    <property type="molecule type" value="Genomic_DNA"/>
</dbReference>
<comment type="caution">
    <text evidence="3">The sequence shown here is derived from an EMBL/GenBank/DDBJ whole genome shotgun (WGS) entry which is preliminary data.</text>
</comment>
<gene>
    <name evidence="3" type="ORF">BPA01_20060</name>
</gene>
<dbReference type="PANTHER" id="PTHR37810:SF5">
    <property type="entry name" value="IMMUNITY PROTEIN SDPI"/>
    <property type="match status" value="1"/>
</dbReference>
<accession>A0A4Y3PKA9</accession>
<organism evidence="3 4">
    <name type="scientific">Brevibacillus parabrevis</name>
    <dbReference type="NCBI Taxonomy" id="54914"/>
    <lineage>
        <taxon>Bacteria</taxon>
        <taxon>Bacillati</taxon>
        <taxon>Bacillota</taxon>
        <taxon>Bacilli</taxon>
        <taxon>Bacillales</taxon>
        <taxon>Paenibacillaceae</taxon>
        <taxon>Brevibacillus</taxon>
    </lineage>
</organism>
<dbReference type="Pfam" id="PF07853">
    <property type="entry name" value="DUF1648"/>
    <property type="match status" value="1"/>
</dbReference>
<dbReference type="Pfam" id="PF13630">
    <property type="entry name" value="SdpI"/>
    <property type="match status" value="1"/>
</dbReference>
<dbReference type="InterPro" id="IPR012867">
    <property type="entry name" value="DUF1648"/>
</dbReference>
<dbReference type="STRING" id="54914.AV540_02005"/>
<keyword evidence="1" id="KW-0812">Transmembrane</keyword>
<protein>
    <submittedName>
        <fullName evidence="3">Immunity protein SdpI</fullName>
    </submittedName>
</protein>
<dbReference type="GO" id="GO:0009636">
    <property type="term" value="P:response to toxic substance"/>
    <property type="evidence" value="ECO:0007669"/>
    <property type="project" value="TreeGrafter"/>
</dbReference>